<comment type="caution">
    <text evidence="2">The sequence shown here is derived from an EMBL/GenBank/DDBJ whole genome shotgun (WGS) entry which is preliminary data.</text>
</comment>
<sequence length="355" mass="40121">MRSMFYDVAERGDLEVILQQPDTKQTIPTVKSPAKSPQRLQSPSSTETKGALDDDSEFKLRFLNLLLYGTRFPKDSDKEVEIRMCVSSTHLCLASPVFAAMLNKSRAQLTSRGHQPITEISVTGWDAKALATVFNIIHGKTSEVPRRVNLEFLTDVAAIVHHFRCEEAIKLLFELWLSKLSPLDITDINSQCLMWLFNSRVFSASDEFAHNGKLVLSEYKGPGTIELHDLLLTKVLDKIDGKRVFLIEKLISGIQHLEETLTDEPGCPEAGSEECTTMALGCLIRGKRKFRHLKSPYHGISVQQMLAWLRLFPKGVGEHHHRTAGRKCTTYARLQPVIDNMERGVEDMDLYHYGL</sequence>
<dbReference type="OrthoDB" id="5326346at2759"/>
<dbReference type="Proteomes" id="UP000730481">
    <property type="component" value="Unassembled WGS sequence"/>
</dbReference>
<evidence type="ECO:0000256" key="1">
    <source>
        <dbReference type="SAM" id="MobiDB-lite"/>
    </source>
</evidence>
<feature type="compositionally biased region" description="Polar residues" evidence="1">
    <location>
        <begin position="20"/>
        <end position="29"/>
    </location>
</feature>
<feature type="compositionally biased region" description="Polar residues" evidence="1">
    <location>
        <begin position="38"/>
        <end position="48"/>
    </location>
</feature>
<evidence type="ECO:0000313" key="2">
    <source>
        <dbReference type="EMBL" id="KAF4338697.1"/>
    </source>
</evidence>
<proteinExistence type="predicted"/>
<dbReference type="EMBL" id="PVQB02000336">
    <property type="protein sequence ID" value="KAF4338697.1"/>
    <property type="molecule type" value="Genomic_DNA"/>
</dbReference>
<evidence type="ECO:0000313" key="3">
    <source>
        <dbReference type="Proteomes" id="UP000730481"/>
    </source>
</evidence>
<protein>
    <recommendedName>
        <fullName evidence="4">BTB domain-containing protein</fullName>
    </recommendedName>
</protein>
<keyword evidence="3" id="KW-1185">Reference proteome</keyword>
<dbReference type="AlphaFoldDB" id="A0A9P5DV86"/>
<evidence type="ECO:0008006" key="4">
    <source>
        <dbReference type="Google" id="ProtNLM"/>
    </source>
</evidence>
<reference evidence="2" key="2">
    <citation type="submission" date="2020-02" db="EMBL/GenBank/DDBJ databases">
        <title>Identification and distribution of gene clusters putatively required for synthesis of sphingolipid metabolism inhibitors in phylogenetically diverse species of the filamentous fungus Fusarium.</title>
        <authorList>
            <person name="Kim H.-S."/>
            <person name="Busman M."/>
            <person name="Brown D.W."/>
            <person name="Divon H."/>
            <person name="Uhlig S."/>
            <person name="Proctor R.H."/>
        </authorList>
    </citation>
    <scope>NUCLEOTIDE SEQUENCE</scope>
    <source>
        <strain evidence="2">NRRL 25174</strain>
    </source>
</reference>
<reference evidence="2" key="1">
    <citation type="journal article" date="2017" name="Mycologia">
        <title>Fusarium algeriense, sp. nov., a novel toxigenic crown rot pathogen of durum wheat from Algeria is nested in the Fusarium burgessii species complex.</title>
        <authorList>
            <person name="Laraba I."/>
            <person name="Keddad A."/>
            <person name="Boureghda H."/>
            <person name="Abdallah N."/>
            <person name="Vaughan M.M."/>
            <person name="Proctor R.H."/>
            <person name="Busman M."/>
            <person name="O'Donnell K."/>
        </authorList>
    </citation>
    <scope>NUCLEOTIDE SEQUENCE</scope>
    <source>
        <strain evidence="2">NRRL 25174</strain>
    </source>
</reference>
<accession>A0A9P5DV86</accession>
<name>A0A9P5DV86_9HYPO</name>
<organism evidence="2 3">
    <name type="scientific">Fusarium beomiforme</name>
    <dbReference type="NCBI Taxonomy" id="44412"/>
    <lineage>
        <taxon>Eukaryota</taxon>
        <taxon>Fungi</taxon>
        <taxon>Dikarya</taxon>
        <taxon>Ascomycota</taxon>
        <taxon>Pezizomycotina</taxon>
        <taxon>Sordariomycetes</taxon>
        <taxon>Hypocreomycetidae</taxon>
        <taxon>Hypocreales</taxon>
        <taxon>Nectriaceae</taxon>
        <taxon>Fusarium</taxon>
        <taxon>Fusarium burgessii species complex</taxon>
    </lineage>
</organism>
<feature type="region of interest" description="Disordered" evidence="1">
    <location>
        <begin position="20"/>
        <end position="52"/>
    </location>
</feature>
<gene>
    <name evidence="2" type="ORF">FBEOM_7403</name>
</gene>